<evidence type="ECO:0000259" key="2">
    <source>
        <dbReference type="Pfam" id="PF02829"/>
    </source>
</evidence>
<dbReference type="EMBL" id="FWWY01000001">
    <property type="protein sequence ID" value="SMC07105.1"/>
    <property type="molecule type" value="Genomic_DNA"/>
</dbReference>
<evidence type="ECO:0000256" key="1">
    <source>
        <dbReference type="PIRSR" id="PIRSR037847-1"/>
    </source>
</evidence>
<dbReference type="InterPro" id="IPR013196">
    <property type="entry name" value="HTH_11"/>
</dbReference>
<dbReference type="InterPro" id="IPR004173">
    <property type="entry name" value="3H_domain"/>
</dbReference>
<evidence type="ECO:0000313" key="4">
    <source>
        <dbReference type="EMBL" id="SMC07105.1"/>
    </source>
</evidence>
<evidence type="ECO:0000313" key="5">
    <source>
        <dbReference type="Proteomes" id="UP000192660"/>
    </source>
</evidence>
<dbReference type="InterPro" id="IPR036390">
    <property type="entry name" value="WH_DNA-bd_sf"/>
</dbReference>
<dbReference type="InterPro" id="IPR035922">
    <property type="entry name" value="3H_dom_sf"/>
</dbReference>
<keyword evidence="1" id="KW-0479">Metal-binding</keyword>
<dbReference type="Gene3D" id="1.10.10.10">
    <property type="entry name" value="Winged helix-like DNA-binding domain superfamily/Winged helix DNA-binding domain"/>
    <property type="match status" value="1"/>
</dbReference>
<dbReference type="SUPFAM" id="SSF75500">
    <property type="entry name" value="Putative transcriptional regulator TM1602, C-terminal domain"/>
    <property type="match status" value="1"/>
</dbReference>
<dbReference type="SUPFAM" id="SSF46785">
    <property type="entry name" value="Winged helix' DNA-binding domain"/>
    <property type="match status" value="1"/>
</dbReference>
<dbReference type="STRING" id="28034.BFX07_06385"/>
<feature type="binding site" evidence="1">
    <location>
        <position position="146"/>
    </location>
    <ligand>
        <name>Ni(2+)</name>
        <dbReference type="ChEBI" id="CHEBI:49786"/>
    </ligand>
</feature>
<keyword evidence="5" id="KW-1185">Reference proteome</keyword>
<feature type="binding site" evidence="1">
    <location>
        <position position="148"/>
    </location>
    <ligand>
        <name>Ni(2+)</name>
        <dbReference type="ChEBI" id="CHEBI:49786"/>
    </ligand>
</feature>
<dbReference type="GO" id="GO:0046872">
    <property type="term" value="F:metal ion binding"/>
    <property type="evidence" value="ECO:0007669"/>
    <property type="project" value="UniProtKB-KW"/>
</dbReference>
<dbReference type="InterPro" id="IPR036388">
    <property type="entry name" value="WH-like_DNA-bd_sf"/>
</dbReference>
<feature type="domain" description="3H" evidence="2">
    <location>
        <begin position="73"/>
        <end position="170"/>
    </location>
</feature>
<proteinExistence type="predicted"/>
<feature type="binding site" evidence="1">
    <location>
        <position position="77"/>
    </location>
    <ligand>
        <name>Ni(2+)</name>
        <dbReference type="ChEBI" id="CHEBI:49786"/>
    </ligand>
</feature>
<dbReference type="PANTHER" id="PTHR40068">
    <property type="entry name" value="TRANSCRIPTION REPRESSOR NIAR-RELATED"/>
    <property type="match status" value="1"/>
</dbReference>
<feature type="domain" description="Helix-turn-helix type 11" evidence="3">
    <location>
        <begin position="17"/>
        <end position="59"/>
    </location>
</feature>
<accession>A0A1W1WLI9</accession>
<reference evidence="5" key="1">
    <citation type="submission" date="2017-04" db="EMBL/GenBank/DDBJ databases">
        <authorList>
            <person name="Varghese N."/>
            <person name="Submissions S."/>
        </authorList>
    </citation>
    <scope>NUCLEOTIDE SEQUENCE [LARGE SCALE GENOMIC DNA]</scope>
    <source>
        <strain evidence="5">DSM 9293</strain>
    </source>
</reference>
<feature type="binding site" evidence="1">
    <location>
        <position position="87"/>
    </location>
    <ligand>
        <name>Ni(2+)</name>
        <dbReference type="ChEBI" id="CHEBI:49786"/>
    </ligand>
</feature>
<dbReference type="PIRSF" id="PIRSF037847">
    <property type="entry name" value="NiaR"/>
    <property type="match status" value="1"/>
</dbReference>
<dbReference type="Pfam" id="PF02829">
    <property type="entry name" value="3H"/>
    <property type="match status" value="1"/>
</dbReference>
<evidence type="ECO:0000259" key="3">
    <source>
        <dbReference type="Pfam" id="PF08279"/>
    </source>
</evidence>
<dbReference type="Proteomes" id="UP000192660">
    <property type="component" value="Unassembled WGS sequence"/>
</dbReference>
<name>A0A1W1WLI9_SULTA</name>
<dbReference type="InterPro" id="IPR026043">
    <property type="entry name" value="NadR"/>
</dbReference>
<dbReference type="Gene3D" id="3.30.1340.20">
    <property type="entry name" value="3H domain"/>
    <property type="match status" value="1"/>
</dbReference>
<organism evidence="4 5">
    <name type="scientific">Sulfobacillus thermosulfidooxidans (strain DSM 9293 / VKM B-1269 / AT-1)</name>
    <dbReference type="NCBI Taxonomy" id="929705"/>
    <lineage>
        <taxon>Bacteria</taxon>
        <taxon>Bacillati</taxon>
        <taxon>Bacillota</taxon>
        <taxon>Clostridia</taxon>
        <taxon>Eubacteriales</taxon>
        <taxon>Clostridiales Family XVII. Incertae Sedis</taxon>
        <taxon>Sulfobacillus</taxon>
    </lineage>
</organism>
<dbReference type="Pfam" id="PF08279">
    <property type="entry name" value="HTH_11"/>
    <property type="match status" value="1"/>
</dbReference>
<protein>
    <recommendedName>
        <fullName evidence="6">Transcription repressor NadR</fullName>
    </recommendedName>
</protein>
<gene>
    <name evidence="4" type="ORF">SAMN00768000_3206</name>
</gene>
<sequence>MSMTGEERRAWLKDHLKGTTPIAGHELSALLGVSRQVIVQDIALLRAEGYPIISTPRGYLFWEKPTGSIRTVVAVKHASSPEVVREELTTMVKSGVTVVNVIVAHPLYGELVGNLNLSTLDDVDRFMQNMQQMGASLLSELTDGVHLHTLEGAPDTIERAKWALAHKGFLLQASS</sequence>
<dbReference type="OrthoDB" id="9792661at2"/>
<evidence type="ECO:0008006" key="6">
    <source>
        <dbReference type="Google" id="ProtNLM"/>
    </source>
</evidence>
<keyword evidence="1" id="KW-0533">Nickel</keyword>
<dbReference type="PANTHER" id="PTHR40068:SF1">
    <property type="entry name" value="TRANSCRIPTION REPRESSOR NIAR-RELATED"/>
    <property type="match status" value="1"/>
</dbReference>
<dbReference type="AlphaFoldDB" id="A0A1W1WLI9"/>